<feature type="compositionally biased region" description="Acidic residues" evidence="1">
    <location>
        <begin position="96"/>
        <end position="107"/>
    </location>
</feature>
<dbReference type="AlphaFoldDB" id="A0A9D4JGN9"/>
<reference evidence="2" key="1">
    <citation type="journal article" date="2019" name="bioRxiv">
        <title>The Genome of the Zebra Mussel, Dreissena polymorpha: A Resource for Invasive Species Research.</title>
        <authorList>
            <person name="McCartney M.A."/>
            <person name="Auch B."/>
            <person name="Kono T."/>
            <person name="Mallez S."/>
            <person name="Zhang Y."/>
            <person name="Obille A."/>
            <person name="Becker A."/>
            <person name="Abrahante J.E."/>
            <person name="Garbe J."/>
            <person name="Badalamenti J.P."/>
            <person name="Herman A."/>
            <person name="Mangelson H."/>
            <person name="Liachko I."/>
            <person name="Sullivan S."/>
            <person name="Sone E.D."/>
            <person name="Koren S."/>
            <person name="Silverstein K.A.T."/>
            <person name="Beckman K.B."/>
            <person name="Gohl D.M."/>
        </authorList>
    </citation>
    <scope>NUCLEOTIDE SEQUENCE</scope>
    <source>
        <strain evidence="2">Duluth1</strain>
        <tissue evidence="2">Whole animal</tissue>
    </source>
</reference>
<comment type="caution">
    <text evidence="2">The sequence shown here is derived from an EMBL/GenBank/DDBJ whole genome shotgun (WGS) entry which is preliminary data.</text>
</comment>
<proteinExistence type="predicted"/>
<protein>
    <submittedName>
        <fullName evidence="2">Uncharacterized protein</fullName>
    </submittedName>
</protein>
<feature type="region of interest" description="Disordered" evidence="1">
    <location>
        <begin position="1"/>
        <end position="31"/>
    </location>
</feature>
<evidence type="ECO:0000313" key="3">
    <source>
        <dbReference type="Proteomes" id="UP000828390"/>
    </source>
</evidence>
<evidence type="ECO:0000313" key="2">
    <source>
        <dbReference type="EMBL" id="KAH3812016.1"/>
    </source>
</evidence>
<feature type="region of interest" description="Disordered" evidence="1">
    <location>
        <begin position="79"/>
        <end position="107"/>
    </location>
</feature>
<name>A0A9D4JGN9_DREPO</name>
<dbReference type="EMBL" id="JAIWYP010000006">
    <property type="protein sequence ID" value="KAH3812016.1"/>
    <property type="molecule type" value="Genomic_DNA"/>
</dbReference>
<organism evidence="2 3">
    <name type="scientific">Dreissena polymorpha</name>
    <name type="common">Zebra mussel</name>
    <name type="synonym">Mytilus polymorpha</name>
    <dbReference type="NCBI Taxonomy" id="45954"/>
    <lineage>
        <taxon>Eukaryota</taxon>
        <taxon>Metazoa</taxon>
        <taxon>Spiralia</taxon>
        <taxon>Lophotrochozoa</taxon>
        <taxon>Mollusca</taxon>
        <taxon>Bivalvia</taxon>
        <taxon>Autobranchia</taxon>
        <taxon>Heteroconchia</taxon>
        <taxon>Euheterodonta</taxon>
        <taxon>Imparidentia</taxon>
        <taxon>Neoheterodontei</taxon>
        <taxon>Myida</taxon>
        <taxon>Dreissenoidea</taxon>
        <taxon>Dreissenidae</taxon>
        <taxon>Dreissena</taxon>
    </lineage>
</organism>
<gene>
    <name evidence="2" type="ORF">DPMN_140437</name>
</gene>
<dbReference type="Proteomes" id="UP000828390">
    <property type="component" value="Unassembled WGS sequence"/>
</dbReference>
<keyword evidence="3" id="KW-1185">Reference proteome</keyword>
<feature type="compositionally biased region" description="Basic and acidic residues" evidence="1">
    <location>
        <begin position="8"/>
        <end position="25"/>
    </location>
</feature>
<evidence type="ECO:0000256" key="1">
    <source>
        <dbReference type="SAM" id="MobiDB-lite"/>
    </source>
</evidence>
<accession>A0A9D4JGN9</accession>
<reference evidence="2" key="2">
    <citation type="submission" date="2020-11" db="EMBL/GenBank/DDBJ databases">
        <authorList>
            <person name="McCartney M.A."/>
            <person name="Auch B."/>
            <person name="Kono T."/>
            <person name="Mallez S."/>
            <person name="Becker A."/>
            <person name="Gohl D.M."/>
            <person name="Silverstein K.A.T."/>
            <person name="Koren S."/>
            <person name="Bechman K.B."/>
            <person name="Herman A."/>
            <person name="Abrahante J.E."/>
            <person name="Garbe J."/>
        </authorList>
    </citation>
    <scope>NUCLEOTIDE SEQUENCE</scope>
    <source>
        <strain evidence="2">Duluth1</strain>
        <tissue evidence="2">Whole animal</tissue>
    </source>
</reference>
<sequence>MVICNADVPKKNREEDPYYHQNSDKENEEQDTIELLQKHSPRVDRADLRGHSTIFDWRDLVAILERYQTLDRTSLVADRGRNPCLDNRVDYGKDAEAEEGLNEDDEH</sequence>